<dbReference type="AlphaFoldDB" id="A0A3N3ZNG0"/>
<name>A0A3N3ZNG0_9MICC</name>
<comment type="caution">
    <text evidence="1">The sequence shown here is derived from an EMBL/GenBank/DDBJ whole genome shotgun (WGS) entry which is preliminary data.</text>
</comment>
<organism evidence="1 2">
    <name type="scientific">Kocuria soli</name>
    <dbReference type="NCBI Taxonomy" id="2485125"/>
    <lineage>
        <taxon>Bacteria</taxon>
        <taxon>Bacillati</taxon>
        <taxon>Actinomycetota</taxon>
        <taxon>Actinomycetes</taxon>
        <taxon>Micrococcales</taxon>
        <taxon>Micrococcaceae</taxon>
        <taxon>Kocuria</taxon>
    </lineage>
</organism>
<reference evidence="1 2" key="1">
    <citation type="submission" date="2018-10" db="EMBL/GenBank/DDBJ databases">
        <title>Kocuria sp. M5W7-7, whole genome shotgun sequence.</title>
        <authorList>
            <person name="Tuo L."/>
        </authorList>
    </citation>
    <scope>NUCLEOTIDE SEQUENCE [LARGE SCALE GENOMIC DNA]</scope>
    <source>
        <strain evidence="1 2">M5W7-7</strain>
    </source>
</reference>
<dbReference type="Proteomes" id="UP000270616">
    <property type="component" value="Unassembled WGS sequence"/>
</dbReference>
<sequence length="114" mass="12469">MAALTRAVQNARTSTRSELTGRVVKVLGPHCAALLAERTGSGDTLDEEVVLHGPEGWTRDLCAGQSVHAVGEWAEIDWRAWSTRERSRFLGVPDRLQFRVNTADVHGIPVPRAA</sequence>
<accession>A0A3N3ZNG0</accession>
<gene>
    <name evidence="1" type="ORF">EDL96_10570</name>
</gene>
<dbReference type="EMBL" id="RKMF01000013">
    <property type="protein sequence ID" value="ROZ62351.1"/>
    <property type="molecule type" value="Genomic_DNA"/>
</dbReference>
<evidence type="ECO:0000313" key="1">
    <source>
        <dbReference type="EMBL" id="ROZ62351.1"/>
    </source>
</evidence>
<dbReference type="OrthoDB" id="3684268at2"/>
<protein>
    <submittedName>
        <fullName evidence="1">Uncharacterized protein</fullName>
    </submittedName>
</protein>
<evidence type="ECO:0000313" key="2">
    <source>
        <dbReference type="Proteomes" id="UP000270616"/>
    </source>
</evidence>
<keyword evidence="2" id="KW-1185">Reference proteome</keyword>
<proteinExistence type="predicted"/>
<dbReference type="RefSeq" id="WP_123825896.1">
    <property type="nucleotide sequence ID" value="NZ_RKMF01000013.1"/>
</dbReference>